<dbReference type="InterPro" id="IPR050743">
    <property type="entry name" value="2-oxoacid_DH_E2_comp"/>
</dbReference>
<dbReference type="SUPFAM" id="SSF52777">
    <property type="entry name" value="CoA-dependent acyltransferases"/>
    <property type="match status" value="1"/>
</dbReference>
<comment type="subunit">
    <text evidence="3">Forms a 24-polypeptide structural core with octahedral symmetry.</text>
</comment>
<gene>
    <name evidence="10" type="ORF">NYF23_05520</name>
</gene>
<evidence type="ECO:0000259" key="9">
    <source>
        <dbReference type="PROSITE" id="PS51826"/>
    </source>
</evidence>
<dbReference type="PANTHER" id="PTHR43178:SF5">
    <property type="entry name" value="LIPOAMIDE ACYLTRANSFERASE COMPONENT OF BRANCHED-CHAIN ALPHA-KETO ACID DEHYDROGENASE COMPLEX, MITOCHONDRIAL"/>
    <property type="match status" value="1"/>
</dbReference>
<evidence type="ECO:0000256" key="5">
    <source>
        <dbReference type="ARBA" id="ARBA00022823"/>
    </source>
</evidence>
<keyword evidence="6 7" id="KW-0012">Acyltransferase</keyword>
<protein>
    <recommendedName>
        <fullName evidence="7">Dihydrolipoamide acetyltransferase component of pyruvate dehydrogenase complex</fullName>
        <ecNumber evidence="7">2.3.1.-</ecNumber>
    </recommendedName>
</protein>
<evidence type="ECO:0000256" key="2">
    <source>
        <dbReference type="ARBA" id="ARBA00007317"/>
    </source>
</evidence>
<dbReference type="EMBL" id="CP103416">
    <property type="protein sequence ID" value="UVW36069.1"/>
    <property type="molecule type" value="Genomic_DNA"/>
</dbReference>
<dbReference type="EC" id="2.3.1.-" evidence="7"/>
<evidence type="ECO:0000256" key="7">
    <source>
        <dbReference type="RuleBase" id="RU003423"/>
    </source>
</evidence>
<dbReference type="InterPro" id="IPR001078">
    <property type="entry name" value="2-oxoacid_DH_actylTfrase"/>
</dbReference>
<dbReference type="InterPro" id="IPR000089">
    <property type="entry name" value="Biotin_lipoyl"/>
</dbReference>
<dbReference type="InterPro" id="IPR036625">
    <property type="entry name" value="E3-bd_dom_sf"/>
</dbReference>
<dbReference type="Gene3D" id="3.30.559.10">
    <property type="entry name" value="Chloramphenicol acetyltransferase-like domain"/>
    <property type="match status" value="1"/>
</dbReference>
<dbReference type="Pfam" id="PF02817">
    <property type="entry name" value="E3_binding"/>
    <property type="match status" value="1"/>
</dbReference>
<accession>A0ABY5TQG7</accession>
<evidence type="ECO:0000256" key="6">
    <source>
        <dbReference type="ARBA" id="ARBA00023315"/>
    </source>
</evidence>
<dbReference type="InterPro" id="IPR023213">
    <property type="entry name" value="CAT-like_dom_sf"/>
</dbReference>
<dbReference type="InterPro" id="IPR003016">
    <property type="entry name" value="2-oxoA_DH_lipoyl-BS"/>
</dbReference>
<dbReference type="Pfam" id="PF00364">
    <property type="entry name" value="Biotin_lipoyl"/>
    <property type="match status" value="1"/>
</dbReference>
<dbReference type="PROSITE" id="PS00189">
    <property type="entry name" value="LIPOYL"/>
    <property type="match status" value="1"/>
</dbReference>
<keyword evidence="4 7" id="KW-0808">Transferase</keyword>
<comment type="cofactor">
    <cofactor evidence="1 7">
        <name>(R)-lipoate</name>
        <dbReference type="ChEBI" id="CHEBI:83088"/>
    </cofactor>
</comment>
<dbReference type="PROSITE" id="PS51826">
    <property type="entry name" value="PSBD"/>
    <property type="match status" value="1"/>
</dbReference>
<dbReference type="PANTHER" id="PTHR43178">
    <property type="entry name" value="DIHYDROLIPOAMIDE ACETYLTRANSFERASE COMPONENT OF PYRUVATE DEHYDROGENASE COMPLEX"/>
    <property type="match status" value="1"/>
</dbReference>
<dbReference type="Gene3D" id="2.40.50.100">
    <property type="match status" value="1"/>
</dbReference>
<dbReference type="CDD" id="cd06849">
    <property type="entry name" value="lipoyl_domain"/>
    <property type="match status" value="1"/>
</dbReference>
<dbReference type="Gene3D" id="4.10.320.10">
    <property type="entry name" value="E3-binding domain"/>
    <property type="match status" value="1"/>
</dbReference>
<dbReference type="InterPro" id="IPR011053">
    <property type="entry name" value="Single_hybrid_motif"/>
</dbReference>
<dbReference type="PROSITE" id="PS50968">
    <property type="entry name" value="BIOTINYL_LIPOYL"/>
    <property type="match status" value="1"/>
</dbReference>
<evidence type="ECO:0000256" key="4">
    <source>
        <dbReference type="ARBA" id="ARBA00022679"/>
    </source>
</evidence>
<dbReference type="Pfam" id="PF00198">
    <property type="entry name" value="2-oxoacid_dh"/>
    <property type="match status" value="1"/>
</dbReference>
<name>A0ABY5TQG7_9GAMM</name>
<dbReference type="SUPFAM" id="SSF51230">
    <property type="entry name" value="Single hybrid motif"/>
    <property type="match status" value="1"/>
</dbReference>
<sequence length="421" mass="45354">MQKEFILPDIGEGIVECEVIEWKVKEGDIIEEDQIVVDVSTDKAIVEIPSMYNGRVTKLHHAEGDIAKVHSPLFAIEIEADEDTLSPQPQASNQESNQEPQLATIEQASAQQAADSGAKLLTTPAVRKMAREHQLDLGNIPGTGKQGRVLKEDVLSFLAGDSAADAPSQALTPTASRDLTAIPGVVAEDRVEGIRGVRKIMAERMAESVATIPHFTFVDELDVTELMQLRRTLNEQHGSDALKITLMPLFIKALSLSLKQFPLINSRANSDFTELTYLASHNIGMAVDGASGLLVPNIKGVEQRSIIDIATQVMAITAAARSGKINPADLKGGSITISNIGAIGGTVATPIINKPEVAIVALGKIQSLPRFDEEGNVVSRNIMTVSWSGDHRVIDGGTIARFNNCWKGYLEQPETMLAVMV</sequence>
<keyword evidence="5 7" id="KW-0450">Lipoyl</keyword>
<evidence type="ECO:0000313" key="11">
    <source>
        <dbReference type="Proteomes" id="UP001059934"/>
    </source>
</evidence>
<keyword evidence="11" id="KW-1185">Reference proteome</keyword>
<evidence type="ECO:0000313" key="10">
    <source>
        <dbReference type="EMBL" id="UVW36069.1"/>
    </source>
</evidence>
<evidence type="ECO:0000256" key="3">
    <source>
        <dbReference type="ARBA" id="ARBA00011484"/>
    </source>
</evidence>
<evidence type="ECO:0000256" key="1">
    <source>
        <dbReference type="ARBA" id="ARBA00001938"/>
    </source>
</evidence>
<organism evidence="10 11">
    <name type="scientific">SAR92 clade bacterium H455</name>
    <dbReference type="NCBI Taxonomy" id="2974818"/>
    <lineage>
        <taxon>Bacteria</taxon>
        <taxon>Pseudomonadati</taxon>
        <taxon>Pseudomonadota</taxon>
        <taxon>Gammaproteobacteria</taxon>
        <taxon>Cellvibrionales</taxon>
        <taxon>Porticoccaceae</taxon>
        <taxon>SAR92 clade</taxon>
    </lineage>
</organism>
<dbReference type="Proteomes" id="UP001059934">
    <property type="component" value="Chromosome"/>
</dbReference>
<feature type="domain" description="Peripheral subunit-binding (PSBD)" evidence="9">
    <location>
        <begin position="121"/>
        <end position="158"/>
    </location>
</feature>
<evidence type="ECO:0000259" key="8">
    <source>
        <dbReference type="PROSITE" id="PS50968"/>
    </source>
</evidence>
<dbReference type="SUPFAM" id="SSF47005">
    <property type="entry name" value="Peripheral subunit-binding domain of 2-oxo acid dehydrogenase complex"/>
    <property type="match status" value="1"/>
</dbReference>
<feature type="domain" description="Lipoyl-binding" evidence="8">
    <location>
        <begin position="2"/>
        <end position="77"/>
    </location>
</feature>
<dbReference type="InterPro" id="IPR004167">
    <property type="entry name" value="PSBD"/>
</dbReference>
<proteinExistence type="inferred from homology"/>
<comment type="similarity">
    <text evidence="2 7">Belongs to the 2-oxoacid dehydrogenase family.</text>
</comment>
<reference evidence="10" key="1">
    <citation type="submission" date="2022-08" db="EMBL/GenBank/DDBJ databases">
        <title>Catabolic pathway analysis in culturable SAR92 clade bacteria reveals their overlooked roles in DMSP degradation in coastal seas.</title>
        <authorList>
            <person name="He X."/>
            <person name="Zhang X."/>
            <person name="Zhang Y."/>
        </authorList>
    </citation>
    <scope>NUCLEOTIDE SEQUENCE</scope>
    <source>
        <strain evidence="10">H455</strain>
    </source>
</reference>